<dbReference type="Proteomes" id="UP000011723">
    <property type="component" value="Chromosome"/>
</dbReference>
<dbReference type="HOGENOM" id="CLU_154370_0_0_11"/>
<dbReference type="EMBL" id="CP003697">
    <property type="protein sequence ID" value="AGF71528.1"/>
    <property type="molecule type" value="Genomic_DNA"/>
</dbReference>
<feature type="domain" description="DUF6457" evidence="1">
    <location>
        <begin position="13"/>
        <end position="96"/>
    </location>
</feature>
<reference evidence="2 3" key="1">
    <citation type="journal article" date="2012" name="Stand. Genomic Sci.">
        <title>Genome sequence of the halotolerant bacterium Corynebacterium halotolerans type strain YIM 70093(T) (= DSM 44683(T)).</title>
        <authorList>
            <person name="Ruckert C."/>
            <person name="Albersmeier A."/>
            <person name="Al-Dilaimi A."/>
            <person name="Niehaus K."/>
            <person name="Szczepanowski R."/>
            <person name="Kalinowski J."/>
        </authorList>
    </citation>
    <scope>NUCLEOTIDE SEQUENCE [LARGE SCALE GENOMIC DNA]</scope>
    <source>
        <strain evidence="2">YIM 70093</strain>
    </source>
</reference>
<gene>
    <name evidence="2" type="ORF">A605_02570</name>
</gene>
<keyword evidence="3" id="KW-1185">Reference proteome</keyword>
<name>M1NJH1_9CORY</name>
<dbReference type="AlphaFoldDB" id="M1NJH1"/>
<proteinExistence type="predicted"/>
<evidence type="ECO:0000313" key="3">
    <source>
        <dbReference type="Proteomes" id="UP000011723"/>
    </source>
</evidence>
<dbReference type="InterPro" id="IPR045598">
    <property type="entry name" value="DUF6457"/>
</dbReference>
<accession>M1NJH1</accession>
<protein>
    <recommendedName>
        <fullName evidence="1">DUF6457 domain-containing protein</fullName>
    </recommendedName>
</protein>
<sequence length="107" mass="11220">MSQKHEKSDRDIETAHQWLQTAAAELGVDPGLLRPVIKDLLDLTRDVAHGPSRPAAPLTAFLVGLASGGAIPGGTGQEEAVAVIRERIGRVSGLIRENYGTGAAAEK</sequence>
<dbReference type="Pfam" id="PF20058">
    <property type="entry name" value="DUF6457"/>
    <property type="match status" value="1"/>
</dbReference>
<evidence type="ECO:0000259" key="1">
    <source>
        <dbReference type="Pfam" id="PF20058"/>
    </source>
</evidence>
<dbReference type="STRING" id="1121362.A605_02570"/>
<evidence type="ECO:0000313" key="2">
    <source>
        <dbReference type="EMBL" id="AGF71528.1"/>
    </source>
</evidence>
<dbReference type="eggNOG" id="ENOG50339RQ">
    <property type="taxonomic scope" value="Bacteria"/>
</dbReference>
<dbReference type="KEGG" id="chn:A605_02570"/>
<dbReference type="RefSeq" id="WP_015399950.1">
    <property type="nucleotide sequence ID" value="NC_020302.1"/>
</dbReference>
<dbReference type="PATRIC" id="fig|1121362.3.peg.515"/>
<organism evidence="2 3">
    <name type="scientific">Corynebacterium halotolerans YIM 70093 = DSM 44683</name>
    <dbReference type="NCBI Taxonomy" id="1121362"/>
    <lineage>
        <taxon>Bacteria</taxon>
        <taxon>Bacillati</taxon>
        <taxon>Actinomycetota</taxon>
        <taxon>Actinomycetes</taxon>
        <taxon>Mycobacteriales</taxon>
        <taxon>Corynebacteriaceae</taxon>
        <taxon>Corynebacterium</taxon>
    </lineage>
</organism>